<dbReference type="OrthoDB" id="9792992at2"/>
<dbReference type="RefSeq" id="WP_133557551.1">
    <property type="nucleotide sequence ID" value="NZ_SNWM01000004.1"/>
</dbReference>
<keyword evidence="3" id="KW-0808">Transferase</keyword>
<keyword evidence="1" id="KW-0812">Transmembrane</keyword>
<feature type="transmembrane region" description="Helical" evidence="1">
    <location>
        <begin position="126"/>
        <end position="145"/>
    </location>
</feature>
<dbReference type="SUPFAM" id="SSF55874">
    <property type="entry name" value="ATPase domain of HSP90 chaperone/DNA topoisomerase II/histidine kinase"/>
    <property type="match status" value="1"/>
</dbReference>
<accession>A0A4R6IEQ0</accession>
<evidence type="ECO:0000259" key="2">
    <source>
        <dbReference type="Pfam" id="PF06580"/>
    </source>
</evidence>
<protein>
    <submittedName>
        <fullName evidence="3">Histidine kinase</fullName>
    </submittedName>
</protein>
<dbReference type="GO" id="GO:0016020">
    <property type="term" value="C:membrane"/>
    <property type="evidence" value="ECO:0007669"/>
    <property type="project" value="InterPro"/>
</dbReference>
<dbReference type="InterPro" id="IPR050640">
    <property type="entry name" value="Bact_2-comp_sensor_kinase"/>
</dbReference>
<feature type="transmembrane region" description="Helical" evidence="1">
    <location>
        <begin position="12"/>
        <end position="30"/>
    </location>
</feature>
<dbReference type="InterPro" id="IPR010559">
    <property type="entry name" value="Sig_transdc_His_kin_internal"/>
</dbReference>
<keyword evidence="1" id="KW-0472">Membrane</keyword>
<feature type="transmembrane region" description="Helical" evidence="1">
    <location>
        <begin position="75"/>
        <end position="95"/>
    </location>
</feature>
<evidence type="ECO:0000256" key="1">
    <source>
        <dbReference type="SAM" id="Phobius"/>
    </source>
</evidence>
<keyword evidence="4" id="KW-1185">Reference proteome</keyword>
<dbReference type="InterPro" id="IPR036890">
    <property type="entry name" value="HATPase_C_sf"/>
</dbReference>
<dbReference type="EMBL" id="SNWM01000004">
    <property type="protein sequence ID" value="TDO20780.1"/>
    <property type="molecule type" value="Genomic_DNA"/>
</dbReference>
<dbReference type="PANTHER" id="PTHR34220">
    <property type="entry name" value="SENSOR HISTIDINE KINASE YPDA"/>
    <property type="match status" value="1"/>
</dbReference>
<organism evidence="3 4">
    <name type="scientific">Pedobacter duraquae</name>
    <dbReference type="NCBI Taxonomy" id="425511"/>
    <lineage>
        <taxon>Bacteria</taxon>
        <taxon>Pseudomonadati</taxon>
        <taxon>Bacteroidota</taxon>
        <taxon>Sphingobacteriia</taxon>
        <taxon>Sphingobacteriales</taxon>
        <taxon>Sphingobacteriaceae</taxon>
        <taxon>Pedobacter</taxon>
    </lineage>
</organism>
<keyword evidence="3" id="KW-0418">Kinase</keyword>
<comment type="caution">
    <text evidence="3">The sequence shown here is derived from an EMBL/GenBank/DDBJ whole genome shotgun (WGS) entry which is preliminary data.</text>
</comment>
<dbReference type="PANTHER" id="PTHR34220:SF7">
    <property type="entry name" value="SENSOR HISTIDINE KINASE YPDA"/>
    <property type="match status" value="1"/>
</dbReference>
<sequence>MVSVKSPSYIAVLLHLFSWLLFASVLLFYQPLSWNIAVPYQFWVKQGIVLLFLVILFYGNSYLLVPQSLLKDKNLYFVSVILLIVVITGPIFQSLDHALGLPELMGRAFEKTGRHGPPKRENHIDIFLLLMTLLMVGISTSLTLIQKWHIDKQTRELLEKEKIGSELSFLKAQINPHFFFNTLNNIYALTHIDVDGSRIALHKLSRMMRYLLYETSGGSTPLSKEISFITDYVELMKLRLNEFTTINYTAPALDTDPQIAPMIFLPYIENAFKYGVSTTEPAVIDIIFFQNETTIDMFVKNTIFASTEQQDGYGGIGLLNTRRRLELLYPDNHSLNSSASEDGKTYSVHIKLKFA</sequence>
<name>A0A4R6IEQ0_9SPHI</name>
<gene>
    <name evidence="3" type="ORF">CLV32_3414</name>
</gene>
<evidence type="ECO:0000313" key="3">
    <source>
        <dbReference type="EMBL" id="TDO20780.1"/>
    </source>
</evidence>
<evidence type="ECO:0000313" key="4">
    <source>
        <dbReference type="Proteomes" id="UP000295499"/>
    </source>
</evidence>
<dbReference type="GO" id="GO:0000155">
    <property type="term" value="F:phosphorelay sensor kinase activity"/>
    <property type="evidence" value="ECO:0007669"/>
    <property type="project" value="InterPro"/>
</dbReference>
<proteinExistence type="predicted"/>
<keyword evidence="1" id="KW-1133">Transmembrane helix</keyword>
<feature type="domain" description="Signal transduction histidine kinase internal region" evidence="2">
    <location>
        <begin position="166"/>
        <end position="242"/>
    </location>
</feature>
<dbReference type="Proteomes" id="UP000295499">
    <property type="component" value="Unassembled WGS sequence"/>
</dbReference>
<dbReference type="AlphaFoldDB" id="A0A4R6IEQ0"/>
<reference evidence="3 4" key="1">
    <citation type="submission" date="2019-03" db="EMBL/GenBank/DDBJ databases">
        <title>Genomic Encyclopedia of Archaeal and Bacterial Type Strains, Phase II (KMG-II): from individual species to whole genera.</title>
        <authorList>
            <person name="Goeker M."/>
        </authorList>
    </citation>
    <scope>NUCLEOTIDE SEQUENCE [LARGE SCALE GENOMIC DNA]</scope>
    <source>
        <strain evidence="3 4">DSM 19034</strain>
    </source>
</reference>
<feature type="transmembrane region" description="Helical" evidence="1">
    <location>
        <begin position="42"/>
        <end position="63"/>
    </location>
</feature>
<dbReference type="Pfam" id="PF06580">
    <property type="entry name" value="His_kinase"/>
    <property type="match status" value="1"/>
</dbReference>